<evidence type="ECO:0000313" key="2">
    <source>
        <dbReference type="EMBL" id="MXP74024.1"/>
    </source>
</evidence>
<dbReference type="EMBL" id="WUQX01000001">
    <property type="protein sequence ID" value="MXP74024.1"/>
    <property type="molecule type" value="Genomic_DNA"/>
</dbReference>
<evidence type="ECO:0000256" key="1">
    <source>
        <dbReference type="SAM" id="MobiDB-lite"/>
    </source>
</evidence>
<feature type="region of interest" description="Disordered" evidence="1">
    <location>
        <begin position="1"/>
        <end position="24"/>
    </location>
</feature>
<comment type="caution">
    <text evidence="2">The sequence shown here is derived from an EMBL/GenBank/DDBJ whole genome shotgun (WGS) entry which is preliminary data.</text>
</comment>
<dbReference type="RefSeq" id="WP_159749048.1">
    <property type="nucleotide sequence ID" value="NZ_WUQX01000001.1"/>
</dbReference>
<name>A0A7X3MCR7_9FIRM</name>
<accession>A0A7X3MCR7</accession>
<feature type="region of interest" description="Disordered" evidence="1">
    <location>
        <begin position="55"/>
        <end position="74"/>
    </location>
</feature>
<gene>
    <name evidence="2" type="ORF">GN277_00770</name>
</gene>
<organism evidence="2 3">
    <name type="scientific">Sporofaciens musculi</name>
    <dbReference type="NCBI Taxonomy" id="2681861"/>
    <lineage>
        <taxon>Bacteria</taxon>
        <taxon>Bacillati</taxon>
        <taxon>Bacillota</taxon>
        <taxon>Clostridia</taxon>
        <taxon>Lachnospirales</taxon>
        <taxon>Lachnospiraceae</taxon>
        <taxon>Sporofaciens</taxon>
    </lineage>
</organism>
<sequence>MQTGRADSRNRARDNRRYAADKPGDCKYCYFWNGKRKGCSQEECYYLLPEEGSASADVSENPLPQESSRNGSGGCQGCPYGRHSPCIGYCLKNILREMREKKQSAGKEGERLAGRGK</sequence>
<keyword evidence="3" id="KW-1185">Reference proteome</keyword>
<protein>
    <submittedName>
        <fullName evidence="2">Uncharacterized protein</fullName>
    </submittedName>
</protein>
<dbReference type="Proteomes" id="UP000460412">
    <property type="component" value="Unassembled WGS sequence"/>
</dbReference>
<proteinExistence type="predicted"/>
<feature type="compositionally biased region" description="Polar residues" evidence="1">
    <location>
        <begin position="56"/>
        <end position="70"/>
    </location>
</feature>
<evidence type="ECO:0000313" key="3">
    <source>
        <dbReference type="Proteomes" id="UP000460412"/>
    </source>
</evidence>
<reference evidence="2 3" key="1">
    <citation type="submission" date="2019-12" db="EMBL/GenBank/DDBJ databases">
        <title>Sporaefaciens musculi gen. nov., sp. nov., a novel bacterium isolated from the caecum of an obese mouse.</title>
        <authorList>
            <person name="Rasmussen T.S."/>
            <person name="Streidl T."/>
            <person name="Hitch T.C.A."/>
            <person name="Wortmann E."/>
            <person name="Deptula P."/>
            <person name="Hansen M."/>
            <person name="Nielsen D.S."/>
            <person name="Clavel T."/>
            <person name="Vogensen F.K."/>
        </authorList>
    </citation>
    <scope>NUCLEOTIDE SEQUENCE [LARGE SCALE GENOMIC DNA]</scope>
    <source>
        <strain evidence="2 3">WCA-9-b2</strain>
    </source>
</reference>
<dbReference type="AlphaFoldDB" id="A0A7X3MCR7"/>